<protein>
    <submittedName>
        <fullName evidence="1">Uncharacterized protein</fullName>
    </submittedName>
</protein>
<dbReference type="HOGENOM" id="CLU_2592514_0_0_1"/>
<proteinExistence type="predicted"/>
<dbReference type="EMBL" id="CAQQ02140627">
    <property type="status" value="NOT_ANNOTATED_CDS"/>
    <property type="molecule type" value="Genomic_DNA"/>
</dbReference>
<organism evidence="1 2">
    <name type="scientific">Megaselia scalaris</name>
    <name type="common">Humpbacked fly</name>
    <name type="synonym">Phora scalaris</name>
    <dbReference type="NCBI Taxonomy" id="36166"/>
    <lineage>
        <taxon>Eukaryota</taxon>
        <taxon>Metazoa</taxon>
        <taxon>Ecdysozoa</taxon>
        <taxon>Arthropoda</taxon>
        <taxon>Hexapoda</taxon>
        <taxon>Insecta</taxon>
        <taxon>Pterygota</taxon>
        <taxon>Neoptera</taxon>
        <taxon>Endopterygota</taxon>
        <taxon>Diptera</taxon>
        <taxon>Brachycera</taxon>
        <taxon>Muscomorpha</taxon>
        <taxon>Platypezoidea</taxon>
        <taxon>Phoridae</taxon>
        <taxon>Megaseliini</taxon>
        <taxon>Megaselia</taxon>
    </lineage>
</organism>
<reference evidence="2" key="1">
    <citation type="submission" date="2013-02" db="EMBL/GenBank/DDBJ databases">
        <authorList>
            <person name="Hughes D."/>
        </authorList>
    </citation>
    <scope>NUCLEOTIDE SEQUENCE</scope>
    <source>
        <strain>Durham</strain>
        <strain evidence="2">NC isolate 2 -- Noor lab</strain>
    </source>
</reference>
<dbReference type="AlphaFoldDB" id="T1GE34"/>
<keyword evidence="2" id="KW-1185">Reference proteome</keyword>
<accession>T1GE34</accession>
<dbReference type="EnsemblMetazoa" id="MESCA001592-RA">
    <property type="protein sequence ID" value="MESCA001592-PA"/>
    <property type="gene ID" value="MESCA001592"/>
</dbReference>
<evidence type="ECO:0000313" key="1">
    <source>
        <dbReference type="EnsemblMetazoa" id="MESCA001592-PA"/>
    </source>
</evidence>
<sequence>MEAMCIRTSITEVIGLQKQQRGSGWKDQEYNETVSMKDKLYRRSIQIISRATKEAYRSKRREVVKMEIEKETLRKTTSFN</sequence>
<evidence type="ECO:0000313" key="2">
    <source>
        <dbReference type="Proteomes" id="UP000015102"/>
    </source>
</evidence>
<reference evidence="1" key="2">
    <citation type="submission" date="2015-06" db="UniProtKB">
        <authorList>
            <consortium name="EnsemblMetazoa"/>
        </authorList>
    </citation>
    <scope>IDENTIFICATION</scope>
</reference>
<dbReference type="Proteomes" id="UP000015102">
    <property type="component" value="Unassembled WGS sequence"/>
</dbReference>
<dbReference type="EMBL" id="CAQQ02140628">
    <property type="status" value="NOT_ANNOTATED_CDS"/>
    <property type="molecule type" value="Genomic_DNA"/>
</dbReference>
<name>T1GE34_MEGSC</name>